<accession>A0A6C0AP51</accession>
<dbReference type="InterPro" id="IPR016112">
    <property type="entry name" value="VP_dsDNA_II"/>
</dbReference>
<dbReference type="Gene3D" id="2.70.9.10">
    <property type="entry name" value="Adenovirus Type 2 Hexon, domain 4"/>
    <property type="match status" value="1"/>
</dbReference>
<reference evidence="3" key="1">
    <citation type="journal article" date="2020" name="Nature">
        <title>Giant virus diversity and host interactions through global metagenomics.</title>
        <authorList>
            <person name="Schulz F."/>
            <person name="Roux S."/>
            <person name="Paez-Espino D."/>
            <person name="Jungbluth S."/>
            <person name="Walsh D.A."/>
            <person name="Denef V.J."/>
            <person name="McMahon K.D."/>
            <person name="Konstantinidis K.T."/>
            <person name="Eloe-Fadrosh E.A."/>
            <person name="Kyrpides N.C."/>
            <person name="Woyke T."/>
        </authorList>
    </citation>
    <scope>NUCLEOTIDE SEQUENCE</scope>
    <source>
        <strain evidence="3">GVMAG-S-1101164-72</strain>
    </source>
</reference>
<evidence type="ECO:0000259" key="1">
    <source>
        <dbReference type="Pfam" id="PF04451"/>
    </source>
</evidence>
<evidence type="ECO:0008006" key="4">
    <source>
        <dbReference type="Google" id="ProtNLM"/>
    </source>
</evidence>
<sequence length="511" mass="57989">MPGGGLYVLVAYGAQNVLLSGNPDFTFFYKTYKKYSHFAEESVTQPLEGPQELFTDQPITLRYKIQRVADLVRDMYLVITLPDIYNKYIDLQDPSQNPYGRQTQTEFQWTRCIGCNLIQRVGVYIGGQKIQEFDGQYIIVKAQSDLDANAYQKWRTLVGDIPELYDPGSVTTNGGYPIVYPDPSNGNLNAPSIQGRDLTIPLPFWFEESTFEALPLLSLQYQECEIQVDLAPIQQLYKIRDLSGNYVNPLYLQTTSNATQPINVAYVQSPDLTYANIGPFLTDFGTPAPLIPTWEINPRIMATYVYLTDEERQMFASTPLQYLVRQVTRYDFTIVTRDFAEIRTHNPINRMFILPTRTDALNRNDVINWSNWPFYPAAPYLPPITPAPFPNATGQLIQAGQMLILNTLTVYGDGNQLQEEKPVQYYTQVVPWKYLTGLPDPNIIVYPFGLHSPGQQPDGSLNSSRVRLFQVDLNPNPLLPFTNYGINVAIYVENLNWVVVNAGMGGLKYAL</sequence>
<organism evidence="3">
    <name type="scientific">viral metagenome</name>
    <dbReference type="NCBI Taxonomy" id="1070528"/>
    <lineage>
        <taxon>unclassified sequences</taxon>
        <taxon>metagenomes</taxon>
        <taxon>organismal metagenomes</taxon>
    </lineage>
</organism>
<dbReference type="GO" id="GO:0005198">
    <property type="term" value="F:structural molecule activity"/>
    <property type="evidence" value="ECO:0007669"/>
    <property type="project" value="InterPro"/>
</dbReference>
<dbReference type="SUPFAM" id="SSF49749">
    <property type="entry name" value="Group II dsDNA viruses VP"/>
    <property type="match status" value="2"/>
</dbReference>
<proteinExistence type="predicted"/>
<dbReference type="InterPro" id="IPR031654">
    <property type="entry name" value="Capsid_N"/>
</dbReference>
<name>A0A6C0AP51_9ZZZZ</name>
<protein>
    <recommendedName>
        <fullName evidence="4">Major capsid protein N-terminal domain-containing protein</fullName>
    </recommendedName>
</protein>
<feature type="domain" description="Major capsid protein N-terminal" evidence="2">
    <location>
        <begin position="26"/>
        <end position="250"/>
    </location>
</feature>
<dbReference type="EMBL" id="MN740758">
    <property type="protein sequence ID" value="QHS81538.1"/>
    <property type="molecule type" value="Genomic_DNA"/>
</dbReference>
<evidence type="ECO:0000259" key="2">
    <source>
        <dbReference type="Pfam" id="PF16903"/>
    </source>
</evidence>
<dbReference type="Gene3D" id="2.70.9.20">
    <property type="entry name" value="Major capsid protein Vp54"/>
    <property type="match status" value="1"/>
</dbReference>
<dbReference type="AlphaFoldDB" id="A0A6C0AP51"/>
<dbReference type="InterPro" id="IPR007542">
    <property type="entry name" value="MCP_C"/>
</dbReference>
<dbReference type="InterPro" id="IPR038519">
    <property type="entry name" value="MCP_C_sf"/>
</dbReference>
<dbReference type="Pfam" id="PF16903">
    <property type="entry name" value="Capsid_N"/>
    <property type="match status" value="1"/>
</dbReference>
<dbReference type="Pfam" id="PF04451">
    <property type="entry name" value="Capsid_NCLDV"/>
    <property type="match status" value="1"/>
</dbReference>
<evidence type="ECO:0000313" key="3">
    <source>
        <dbReference type="EMBL" id="QHS81538.1"/>
    </source>
</evidence>
<feature type="domain" description="Major capsid protein C-terminal" evidence="1">
    <location>
        <begin position="311"/>
        <end position="506"/>
    </location>
</feature>